<feature type="domain" description="ABC transporter" evidence="4">
    <location>
        <begin position="320"/>
        <end position="546"/>
    </location>
</feature>
<dbReference type="SMART" id="SM00382">
    <property type="entry name" value="AAA"/>
    <property type="match status" value="2"/>
</dbReference>
<dbReference type="PANTHER" id="PTHR42855:SF1">
    <property type="entry name" value="ABC TRANSPORTER DOMAIN-CONTAINING PROTEIN"/>
    <property type="match status" value="1"/>
</dbReference>
<dbReference type="SUPFAM" id="SSF52540">
    <property type="entry name" value="P-loop containing nucleoside triphosphate hydrolases"/>
    <property type="match status" value="2"/>
</dbReference>
<keyword evidence="1" id="KW-0547">Nucleotide-binding</keyword>
<reference evidence="5" key="2">
    <citation type="journal article" date="2023" name="Curr. Microbiol.">
        <title>Granulicatella seriolae sp. nov., a Novel Facultative Anaerobe Isolated from Yellowtail Marine Fish.</title>
        <authorList>
            <person name="Lee M."/>
            <person name="Choi Y.J."/>
            <person name="Farooq A."/>
            <person name="Jeong J.B."/>
            <person name="Jung M.Y."/>
        </authorList>
    </citation>
    <scope>NUCLEOTIDE SEQUENCE</scope>
    <source>
        <strain evidence="5">S8</strain>
    </source>
</reference>
<dbReference type="InterPro" id="IPR003593">
    <property type="entry name" value="AAA+_ATPase"/>
</dbReference>
<reference evidence="5" key="3">
    <citation type="journal article" date="2023" name="Microbiol. Resour. Announc.">
        <title>Draft Genome Sequence of Granulicatella sp. Strain S8, Isolated from a Marine Fish, Seriola quinqueradiata.</title>
        <authorList>
            <person name="Lee M."/>
            <person name="Farooq A."/>
            <person name="Jeong J.B."/>
            <person name="Jung M.Y."/>
        </authorList>
    </citation>
    <scope>NUCLEOTIDE SEQUENCE</scope>
    <source>
        <strain evidence="5">S8</strain>
    </source>
</reference>
<dbReference type="InterPro" id="IPR027417">
    <property type="entry name" value="P-loop_NTPase"/>
</dbReference>
<feature type="domain" description="ABC transporter" evidence="4">
    <location>
        <begin position="4"/>
        <end position="255"/>
    </location>
</feature>
<dbReference type="InterPro" id="IPR032781">
    <property type="entry name" value="ABC_tran_Xtn"/>
</dbReference>
<dbReference type="InterPro" id="IPR051309">
    <property type="entry name" value="ABCF_ATPase"/>
</dbReference>
<dbReference type="Pfam" id="PF12848">
    <property type="entry name" value="ABC_tran_Xtn"/>
    <property type="match status" value="1"/>
</dbReference>
<proteinExistence type="predicted"/>
<dbReference type="PANTHER" id="PTHR42855">
    <property type="entry name" value="ABC TRANSPORTER ATP-BINDING SUBUNIT"/>
    <property type="match status" value="1"/>
</dbReference>
<dbReference type="InterPro" id="IPR003439">
    <property type="entry name" value="ABC_transporter-like_ATP-bd"/>
</dbReference>
<dbReference type="InterPro" id="IPR037118">
    <property type="entry name" value="Val-tRNA_synth_C_sf"/>
</dbReference>
<feature type="coiled-coil region" evidence="3">
    <location>
        <begin position="524"/>
        <end position="624"/>
    </location>
</feature>
<gene>
    <name evidence="5" type="ORF">NPA36_00595</name>
</gene>
<dbReference type="PROSITE" id="PS00211">
    <property type="entry name" value="ABC_TRANSPORTER_1"/>
    <property type="match status" value="1"/>
</dbReference>
<reference evidence="5" key="1">
    <citation type="submission" date="2022-07" db="EMBL/GenBank/DDBJ databases">
        <authorList>
            <person name="Jung M.-Y."/>
            <person name="Lee M."/>
        </authorList>
    </citation>
    <scope>NUCLEOTIDE SEQUENCE</scope>
    <source>
        <strain evidence="5">S8</strain>
    </source>
</reference>
<dbReference type="EMBL" id="JANHNZ010000001">
    <property type="protein sequence ID" value="MCQ9209065.1"/>
    <property type="molecule type" value="Genomic_DNA"/>
</dbReference>
<organism evidence="5 6">
    <name type="scientific">Granulicatella seriolae</name>
    <dbReference type="NCBI Taxonomy" id="2967226"/>
    <lineage>
        <taxon>Bacteria</taxon>
        <taxon>Bacillati</taxon>
        <taxon>Bacillota</taxon>
        <taxon>Bacilli</taxon>
        <taxon>Lactobacillales</taxon>
        <taxon>Carnobacteriaceae</taxon>
        <taxon>Granulicatella</taxon>
    </lineage>
</organism>
<keyword evidence="2 5" id="KW-0067">ATP-binding</keyword>
<dbReference type="CDD" id="cd03221">
    <property type="entry name" value="ABCF_EF-3"/>
    <property type="match status" value="2"/>
</dbReference>
<dbReference type="GO" id="GO:0005524">
    <property type="term" value="F:ATP binding"/>
    <property type="evidence" value="ECO:0007669"/>
    <property type="project" value="UniProtKB-KW"/>
</dbReference>
<evidence type="ECO:0000256" key="3">
    <source>
        <dbReference type="SAM" id="Coils"/>
    </source>
</evidence>
<protein>
    <submittedName>
        <fullName evidence="5">ABC-F family ATP-binding cassette domain-containing protein</fullName>
    </submittedName>
</protein>
<dbReference type="InterPro" id="IPR032524">
    <property type="entry name" value="ABC_tran_C"/>
</dbReference>
<keyword evidence="6" id="KW-1185">Reference proteome</keyword>
<evidence type="ECO:0000259" key="4">
    <source>
        <dbReference type="PROSITE" id="PS50893"/>
    </source>
</evidence>
<evidence type="ECO:0000313" key="5">
    <source>
        <dbReference type="EMBL" id="MCQ9209065.1"/>
    </source>
</evidence>
<dbReference type="Gene3D" id="3.40.50.300">
    <property type="entry name" value="P-loop containing nucleotide triphosphate hydrolases"/>
    <property type="match status" value="2"/>
</dbReference>
<dbReference type="Pfam" id="PF00005">
    <property type="entry name" value="ABC_tran"/>
    <property type="match status" value="2"/>
</dbReference>
<dbReference type="RefSeq" id="WP_256944178.1">
    <property type="nucleotide sequence ID" value="NZ_JANHNZ010000001.1"/>
</dbReference>
<accession>A0ABT1WKL6</accession>
<dbReference type="Proteomes" id="UP001059480">
    <property type="component" value="Unassembled WGS sequence"/>
</dbReference>
<dbReference type="InterPro" id="IPR017871">
    <property type="entry name" value="ABC_transporter-like_CS"/>
</dbReference>
<dbReference type="Pfam" id="PF16326">
    <property type="entry name" value="ABC_tran_CTD"/>
    <property type="match status" value="1"/>
</dbReference>
<evidence type="ECO:0000256" key="2">
    <source>
        <dbReference type="ARBA" id="ARBA00022840"/>
    </source>
</evidence>
<sequence length="634" mass="72850">MKDIRVENLRKSTGMKQLLEDVSFTISEGEHVGLIGQNGSGKSTLMSIIAGKDTAESGDIIKSKDFRMAYLEQNPSFPEEISVFDAIYQSDHPKLKLVRDYEEALENLQKNPNSSEYVRNFETLEQRMTQEDAWQMEVQIKTILTKLGVGDLERRIGSLSGGQKKRVGLAKVLIDQPDLLLLDEPTNHLDMNTIQWLEDYLAQYKGALLLVTHDRYFLERVVTHMFELTNGKIERYVGNYQSYLEQRSQREEIALRMTQKQKQLYLSELQWMRQGAKARTTKQQARIQRFESLESEVQQNQTKQELEINLDQKRIGKRVFHMEQVSLSIAGLTIISNLDWIIQANDRIGIVGDNGVGKSTFLNALASQREFDSGNFTVGETVRIAYYKQMDDDIPGDKQLSQYLREYAEEVKQKNGEVASVAELLETFLFPRQMHSAQIKTLSGGERRRLYLLKLLMTKPNVLLLDEPTNDLDIDTLTVLESYISEFNGAVITVSHDRYFLDKVADFLVDIKGQGLLDTFRGTMSDYLEVQAKEEKKKANAEQKLSSQSKEEVVEVSPKAKKKKLTYHEQKEWDGLEDKIQVLEDQLEHLQNQMLANQSDFTKLQVLQEESSQVETEIEGLYSRWEELAAIIEA</sequence>
<evidence type="ECO:0000313" key="6">
    <source>
        <dbReference type="Proteomes" id="UP001059480"/>
    </source>
</evidence>
<comment type="caution">
    <text evidence="5">The sequence shown here is derived from an EMBL/GenBank/DDBJ whole genome shotgun (WGS) entry which is preliminary data.</text>
</comment>
<dbReference type="Gene3D" id="1.10.287.380">
    <property type="entry name" value="Valyl-tRNA synthetase, C-terminal domain"/>
    <property type="match status" value="1"/>
</dbReference>
<dbReference type="PROSITE" id="PS50893">
    <property type="entry name" value="ABC_TRANSPORTER_2"/>
    <property type="match status" value="2"/>
</dbReference>
<name>A0ABT1WKL6_9LACT</name>
<evidence type="ECO:0000256" key="1">
    <source>
        <dbReference type="ARBA" id="ARBA00022741"/>
    </source>
</evidence>
<keyword evidence="3" id="KW-0175">Coiled coil</keyword>